<name>A0ABR0PLT5_GOSAR</name>
<dbReference type="Proteomes" id="UP001358586">
    <property type="component" value="Chromosome 6"/>
</dbReference>
<evidence type="ECO:0000313" key="3">
    <source>
        <dbReference type="Proteomes" id="UP001358586"/>
    </source>
</evidence>
<evidence type="ECO:0000256" key="1">
    <source>
        <dbReference type="SAM" id="MobiDB-lite"/>
    </source>
</evidence>
<accession>A0ABR0PLT5</accession>
<keyword evidence="3" id="KW-1185">Reference proteome</keyword>
<evidence type="ECO:0000313" key="2">
    <source>
        <dbReference type="EMBL" id="KAK5825394.1"/>
    </source>
</evidence>
<comment type="caution">
    <text evidence="2">The sequence shown here is derived from an EMBL/GenBank/DDBJ whole genome shotgun (WGS) entry which is preliminary data.</text>
</comment>
<organism evidence="2 3">
    <name type="scientific">Gossypium arboreum</name>
    <name type="common">Tree cotton</name>
    <name type="synonym">Gossypium nanking</name>
    <dbReference type="NCBI Taxonomy" id="29729"/>
    <lineage>
        <taxon>Eukaryota</taxon>
        <taxon>Viridiplantae</taxon>
        <taxon>Streptophyta</taxon>
        <taxon>Embryophyta</taxon>
        <taxon>Tracheophyta</taxon>
        <taxon>Spermatophyta</taxon>
        <taxon>Magnoliopsida</taxon>
        <taxon>eudicotyledons</taxon>
        <taxon>Gunneridae</taxon>
        <taxon>Pentapetalae</taxon>
        <taxon>rosids</taxon>
        <taxon>malvids</taxon>
        <taxon>Malvales</taxon>
        <taxon>Malvaceae</taxon>
        <taxon>Malvoideae</taxon>
        <taxon>Gossypium</taxon>
    </lineage>
</organism>
<feature type="compositionally biased region" description="Polar residues" evidence="1">
    <location>
        <begin position="114"/>
        <end position="130"/>
    </location>
</feature>
<protein>
    <submittedName>
        <fullName evidence="2">Uncharacterized protein</fullName>
    </submittedName>
</protein>
<feature type="region of interest" description="Disordered" evidence="1">
    <location>
        <begin position="102"/>
        <end position="130"/>
    </location>
</feature>
<reference evidence="2 3" key="1">
    <citation type="submission" date="2023-03" db="EMBL/GenBank/DDBJ databases">
        <title>WGS of Gossypium arboreum.</title>
        <authorList>
            <person name="Yu D."/>
        </authorList>
    </citation>
    <scope>NUCLEOTIDE SEQUENCE [LARGE SCALE GENOMIC DNA]</scope>
    <source>
        <tissue evidence="2">Leaf</tissue>
    </source>
</reference>
<sequence>MVRDDEEILENKGPINEACIEIMARGKDALTMKEAETIKTRKEKTMAETKGTNLTTETSLLRHMIDSLVDGDFIAGQEVPTIEEEVDVGEEEVRVAVVNEKVEEENTEKESTENIVNESEIVGTTTDNLK</sequence>
<dbReference type="EMBL" id="JARKNE010000006">
    <property type="protein sequence ID" value="KAK5825394.1"/>
    <property type="molecule type" value="Genomic_DNA"/>
</dbReference>
<gene>
    <name evidence="2" type="ORF">PVK06_020224</name>
</gene>
<proteinExistence type="predicted"/>